<protein>
    <submittedName>
        <fullName evidence="1">Uncharacterized protein</fullName>
    </submittedName>
</protein>
<dbReference type="RefSeq" id="WP_102524096.1">
    <property type="nucleotide sequence ID" value="NZ_LT960612.1"/>
</dbReference>
<reference evidence="1 2" key="1">
    <citation type="submission" date="2017-10" db="EMBL/GenBank/DDBJ databases">
        <authorList>
            <person name="Banno H."/>
            <person name="Chua N.-H."/>
        </authorList>
    </citation>
    <scope>NUCLEOTIDE SEQUENCE [LARGE SCALE GENOMIC DNA]</scope>
    <source>
        <strain evidence="1">Vibrio tapetis CECT4600</strain>
    </source>
</reference>
<accession>A0A2N8ZIF3</accession>
<dbReference type="EMBL" id="LT960612">
    <property type="protein sequence ID" value="SON51690.1"/>
    <property type="molecule type" value="Genomic_DNA"/>
</dbReference>
<organism evidence="1 2">
    <name type="scientific">Vibrio tapetis subsp. tapetis</name>
    <dbReference type="NCBI Taxonomy" id="1671868"/>
    <lineage>
        <taxon>Bacteria</taxon>
        <taxon>Pseudomonadati</taxon>
        <taxon>Pseudomonadota</taxon>
        <taxon>Gammaproteobacteria</taxon>
        <taxon>Vibrionales</taxon>
        <taxon>Vibrionaceae</taxon>
        <taxon>Vibrio</taxon>
    </lineage>
</organism>
<dbReference type="KEGG" id="vta:B0079"/>
<keyword evidence="2" id="KW-1185">Reference proteome</keyword>
<evidence type="ECO:0000313" key="1">
    <source>
        <dbReference type="EMBL" id="SON51690.1"/>
    </source>
</evidence>
<dbReference type="Proteomes" id="UP000235828">
    <property type="component" value="Chromosome B"/>
</dbReference>
<proteinExistence type="predicted"/>
<name>A0A2N8ZIF3_9VIBR</name>
<evidence type="ECO:0000313" key="2">
    <source>
        <dbReference type="Proteomes" id="UP000235828"/>
    </source>
</evidence>
<dbReference type="AlphaFoldDB" id="A0A2N8ZIF3"/>
<gene>
    <name evidence="1" type="ORF">VTAP4600_B0079</name>
</gene>
<sequence>MTYCANVLPISHSNEMNNPMHKLQFEQLMTRILELPPQQLLTLRSEIEGKLHEEPSEIILTDEEIQIISGLFRD</sequence>